<evidence type="ECO:0000313" key="1">
    <source>
        <dbReference type="EMBL" id="EFJ02340.1"/>
    </source>
</evidence>
<evidence type="ECO:0000313" key="2">
    <source>
        <dbReference type="Proteomes" id="UP000007431"/>
    </source>
</evidence>
<reference evidence="1 2" key="1">
    <citation type="journal article" date="2010" name="Nat. Biotechnol.">
        <title>Genome sequence of the model mushroom Schizophyllum commune.</title>
        <authorList>
            <person name="Ohm R.A."/>
            <person name="de Jong J.F."/>
            <person name="Lugones L.G."/>
            <person name="Aerts A."/>
            <person name="Kothe E."/>
            <person name="Stajich J.E."/>
            <person name="de Vries R.P."/>
            <person name="Record E."/>
            <person name="Levasseur A."/>
            <person name="Baker S.E."/>
            <person name="Bartholomew K.A."/>
            <person name="Coutinho P.M."/>
            <person name="Erdmann S."/>
            <person name="Fowler T.J."/>
            <person name="Gathman A.C."/>
            <person name="Lombard V."/>
            <person name="Henrissat B."/>
            <person name="Knabe N."/>
            <person name="Kuees U."/>
            <person name="Lilly W.W."/>
            <person name="Lindquist E."/>
            <person name="Lucas S."/>
            <person name="Magnuson J.K."/>
            <person name="Piumi F."/>
            <person name="Raudaskoski M."/>
            <person name="Salamov A."/>
            <person name="Schmutz J."/>
            <person name="Schwarze F.W.M.R."/>
            <person name="vanKuyk P.A."/>
            <person name="Horton J.S."/>
            <person name="Grigoriev I.V."/>
            <person name="Woesten H.A.B."/>
        </authorList>
    </citation>
    <scope>NUCLEOTIDE SEQUENCE [LARGE SCALE GENOMIC DNA]</scope>
    <source>
        <strain evidence="2">H4-8 / FGSC 9210</strain>
    </source>
</reference>
<dbReference type="eggNOG" id="ENOG502SBXQ">
    <property type="taxonomic scope" value="Eukaryota"/>
</dbReference>
<dbReference type="HOGENOM" id="CLU_112572_0_0_1"/>
<dbReference type="AlphaFoldDB" id="D8PPN3"/>
<dbReference type="InParanoid" id="D8PPN3"/>
<name>D8PPN3_SCHCM</name>
<dbReference type="RefSeq" id="XP_003037242.1">
    <property type="nucleotide sequence ID" value="XM_003037196.1"/>
</dbReference>
<protein>
    <submittedName>
        <fullName evidence="1">Uncharacterized protein</fullName>
    </submittedName>
</protein>
<proteinExistence type="predicted"/>
<dbReference type="Proteomes" id="UP000007431">
    <property type="component" value="Unassembled WGS sequence"/>
</dbReference>
<keyword evidence="2" id="KW-1185">Reference proteome</keyword>
<accession>D8PPN3</accession>
<sequence length="214" mass="23072">MSSELDLRMLIGHHPDSDALKVFLGDLQAKTGASVSPDVKAYSDAVYYNHYALGISLMFAPEKGYNPAKSSPISPEKLSLDSIDLYNVPSSSQQTNKATSSRTAEVKFSTYPVNPFTLHLTPALKDKEGTELQRPATFQVSPATTGKGFVAAFGEPDRKGGGAGPTNGSIGIWCEWSRDGVMVEFAGSEARGPQAWERGKDALWRVITIFAPKT</sequence>
<gene>
    <name evidence="1" type="ORF">SCHCODRAFT_49703</name>
</gene>
<dbReference type="GeneID" id="9590061"/>
<dbReference type="VEuPathDB" id="FungiDB:SCHCODRAFT_02611888"/>
<organism evidence="2">
    <name type="scientific">Schizophyllum commune (strain H4-8 / FGSC 9210)</name>
    <name type="common">Split gill fungus</name>
    <dbReference type="NCBI Taxonomy" id="578458"/>
    <lineage>
        <taxon>Eukaryota</taxon>
        <taxon>Fungi</taxon>
        <taxon>Dikarya</taxon>
        <taxon>Basidiomycota</taxon>
        <taxon>Agaricomycotina</taxon>
        <taxon>Agaricomycetes</taxon>
        <taxon>Agaricomycetidae</taxon>
        <taxon>Agaricales</taxon>
        <taxon>Schizophyllaceae</taxon>
        <taxon>Schizophyllum</taxon>
    </lineage>
</organism>
<dbReference type="KEGG" id="scm:SCHCO_02611888"/>
<dbReference type="OMA" id="KGPQAWE"/>
<dbReference type="OrthoDB" id="2224399at2759"/>
<dbReference type="EMBL" id="GL377302">
    <property type="protein sequence ID" value="EFJ02340.1"/>
    <property type="molecule type" value="Genomic_DNA"/>
</dbReference>